<protein>
    <submittedName>
        <fullName evidence="11">TonB-dependent receptor</fullName>
    </submittedName>
</protein>
<dbReference type="InterPro" id="IPR036942">
    <property type="entry name" value="Beta-barrel_TonB_sf"/>
</dbReference>
<evidence type="ECO:0000313" key="11">
    <source>
        <dbReference type="EMBL" id="ACG76953.1"/>
    </source>
</evidence>
<dbReference type="GO" id="GO:0009279">
    <property type="term" value="C:cell outer membrane"/>
    <property type="evidence" value="ECO:0007669"/>
    <property type="project" value="UniProtKB-SubCell"/>
</dbReference>
<evidence type="ECO:0000256" key="7">
    <source>
        <dbReference type="ARBA" id="ARBA00023237"/>
    </source>
</evidence>
<feature type="domain" description="TonB-dependent receptor plug" evidence="10">
    <location>
        <begin position="27"/>
        <end position="108"/>
    </location>
</feature>
<dbReference type="OrthoDB" id="7622322at2"/>
<keyword evidence="2" id="KW-0813">Transport</keyword>
<evidence type="ECO:0000313" key="12">
    <source>
        <dbReference type="Proteomes" id="UP000001868"/>
    </source>
</evidence>
<dbReference type="HOGENOM" id="CLU_022987_0_0_5"/>
<dbReference type="InterPro" id="IPR000531">
    <property type="entry name" value="Beta-barrel_TonB"/>
</dbReference>
<keyword evidence="5 8" id="KW-0798">TonB box</keyword>
<reference evidence="11 12" key="1">
    <citation type="journal article" date="2008" name="BMC Genomics">
        <title>Complete genome of Phenylobacterium zucineum - a novel facultative intracellular bacterium isolated from human erythroleukemia cell line K562.</title>
        <authorList>
            <person name="Luo Y."/>
            <person name="Xu X."/>
            <person name="Ding Z."/>
            <person name="Liu Z."/>
            <person name="Zhang B."/>
            <person name="Yan Z."/>
            <person name="Sun J."/>
            <person name="Hu S."/>
            <person name="Hu X."/>
        </authorList>
    </citation>
    <scope>NUCLEOTIDE SEQUENCE [LARGE SCALE GENOMIC DNA]</scope>
    <source>
        <strain evidence="11 12">HLK1</strain>
    </source>
</reference>
<dbReference type="PANTHER" id="PTHR30069">
    <property type="entry name" value="TONB-DEPENDENT OUTER MEMBRANE RECEPTOR"/>
    <property type="match status" value="1"/>
</dbReference>
<feature type="domain" description="TonB-dependent receptor-like beta-barrel" evidence="9">
    <location>
        <begin position="209"/>
        <end position="512"/>
    </location>
</feature>
<evidence type="ECO:0000256" key="6">
    <source>
        <dbReference type="ARBA" id="ARBA00023136"/>
    </source>
</evidence>
<dbReference type="Gene3D" id="2.40.170.20">
    <property type="entry name" value="TonB-dependent receptor, beta-barrel domain"/>
    <property type="match status" value="1"/>
</dbReference>
<keyword evidence="3" id="KW-1134">Transmembrane beta strand</keyword>
<dbReference type="RefSeq" id="WP_012521101.1">
    <property type="nucleotide sequence ID" value="NC_011144.1"/>
</dbReference>
<dbReference type="Gene3D" id="2.170.130.10">
    <property type="entry name" value="TonB-dependent receptor, plug domain"/>
    <property type="match status" value="1"/>
</dbReference>
<evidence type="ECO:0000256" key="1">
    <source>
        <dbReference type="ARBA" id="ARBA00004571"/>
    </source>
</evidence>
<dbReference type="Pfam" id="PF00593">
    <property type="entry name" value="TonB_dep_Rec_b-barrel"/>
    <property type="match status" value="1"/>
</dbReference>
<evidence type="ECO:0000256" key="3">
    <source>
        <dbReference type="ARBA" id="ARBA00022452"/>
    </source>
</evidence>
<sequence>MLIVNVLAQAAAAVVPPAAEAPPQQGVISYPASFFEGQQASNAAEMLGRVPGFTLDVGDSVRGYEGAAGNVLIDGQRPASKSDNLEEILRRVPVSAVERIDIIRGGAPGIDMQGKSVLANVVRKQGASFRGLFAVANNHLWDGRNMHGMRLELSGGDGTRSWETTIRYGYGNDDGGQFGPYVRLAPDGSIIRQAAYEAESDGVQQTITAGYSQPLLGGRIALNGRAFWDNWKNENTVRFSQPADRVDNFTSPYDEFLTELGARYNRDFGARTKLEVVGLRSDSDFHGFDLAVTPGTTNDFRYERTYDETIGRAVLKHQRSTTLSFEAGGEAALNRLDSHSEQFVNGEAEDLSAADVQVEELRGELFAKAVWRPTAQWTLDGGLRFEASEISSEGDVVLEKRLSFLKPRLSVAWQPRPSTQVRGRVERVVGQLDFDDFVADADFEEGTGVSVGNPDLDPEQAWVGELALEQRFWKSGALTVTYRHSELTDVIDRGPVFTPSGKVFDRPTNIGDGTKDELIVTLMVPSDPLGWKGGVLQGELNRRWSKVTDPTTLTRREISRLRPLEWEVRYTQDLPQWGTSVGVAAFSGWSQTTYRYNSITDVKLHNAYVTAWIDKRLDPETIVRVEFTNLTERGIRFNTQAYDGDRRTGQLAYTDDRDLTPGRTLYVRLRKSFGG</sequence>
<evidence type="ECO:0000256" key="2">
    <source>
        <dbReference type="ARBA" id="ARBA00022448"/>
    </source>
</evidence>
<dbReference type="Proteomes" id="UP000001868">
    <property type="component" value="Chromosome"/>
</dbReference>
<evidence type="ECO:0000256" key="5">
    <source>
        <dbReference type="ARBA" id="ARBA00023077"/>
    </source>
</evidence>
<keyword evidence="7" id="KW-0998">Cell outer membrane</keyword>
<evidence type="ECO:0000259" key="10">
    <source>
        <dbReference type="Pfam" id="PF07715"/>
    </source>
</evidence>
<dbReference type="eggNOG" id="COG4771">
    <property type="taxonomic scope" value="Bacteria"/>
</dbReference>
<evidence type="ECO:0000256" key="4">
    <source>
        <dbReference type="ARBA" id="ARBA00022692"/>
    </source>
</evidence>
<organism evidence="11 12">
    <name type="scientific">Phenylobacterium zucineum (strain HLK1)</name>
    <dbReference type="NCBI Taxonomy" id="450851"/>
    <lineage>
        <taxon>Bacteria</taxon>
        <taxon>Pseudomonadati</taxon>
        <taxon>Pseudomonadota</taxon>
        <taxon>Alphaproteobacteria</taxon>
        <taxon>Caulobacterales</taxon>
        <taxon>Caulobacteraceae</taxon>
        <taxon>Phenylobacterium</taxon>
    </lineage>
</organism>
<accession>B4REW5</accession>
<dbReference type="STRING" id="450851.PHZ_c0539"/>
<proteinExistence type="inferred from homology"/>
<dbReference type="KEGG" id="pzu:PHZ_c0539"/>
<dbReference type="EMBL" id="CP000747">
    <property type="protein sequence ID" value="ACG76953.1"/>
    <property type="molecule type" value="Genomic_DNA"/>
</dbReference>
<name>B4REW5_PHEZH</name>
<dbReference type="GO" id="GO:0015344">
    <property type="term" value="F:siderophore uptake transmembrane transporter activity"/>
    <property type="evidence" value="ECO:0007669"/>
    <property type="project" value="TreeGrafter"/>
</dbReference>
<evidence type="ECO:0000256" key="8">
    <source>
        <dbReference type="RuleBase" id="RU003357"/>
    </source>
</evidence>
<dbReference type="Pfam" id="PF07715">
    <property type="entry name" value="Plug"/>
    <property type="match status" value="1"/>
</dbReference>
<dbReference type="AlphaFoldDB" id="B4REW5"/>
<dbReference type="InterPro" id="IPR039426">
    <property type="entry name" value="TonB-dep_rcpt-like"/>
</dbReference>
<evidence type="ECO:0000259" key="9">
    <source>
        <dbReference type="Pfam" id="PF00593"/>
    </source>
</evidence>
<keyword evidence="4" id="KW-0812">Transmembrane</keyword>
<keyword evidence="12" id="KW-1185">Reference proteome</keyword>
<keyword evidence="11" id="KW-0675">Receptor</keyword>
<keyword evidence="6 8" id="KW-0472">Membrane</keyword>
<dbReference type="InterPro" id="IPR037066">
    <property type="entry name" value="Plug_dom_sf"/>
</dbReference>
<dbReference type="PANTHER" id="PTHR30069:SF37">
    <property type="entry name" value="FERRIC VIBRIOBACTIN RECEPTOR VIUA"/>
    <property type="match status" value="1"/>
</dbReference>
<comment type="subcellular location">
    <subcellularLocation>
        <location evidence="1">Cell outer membrane</location>
        <topology evidence="1">Multi-pass membrane protein</topology>
    </subcellularLocation>
</comment>
<gene>
    <name evidence="11" type="ordered locus">PHZ_c0539</name>
</gene>
<dbReference type="SUPFAM" id="SSF56935">
    <property type="entry name" value="Porins"/>
    <property type="match status" value="1"/>
</dbReference>
<dbReference type="GO" id="GO:0044718">
    <property type="term" value="P:siderophore transmembrane transport"/>
    <property type="evidence" value="ECO:0007669"/>
    <property type="project" value="TreeGrafter"/>
</dbReference>
<dbReference type="InterPro" id="IPR012910">
    <property type="entry name" value="Plug_dom"/>
</dbReference>
<comment type="similarity">
    <text evidence="8">Belongs to the TonB-dependent receptor family.</text>
</comment>